<evidence type="ECO:0000256" key="1">
    <source>
        <dbReference type="SAM" id="Phobius"/>
    </source>
</evidence>
<evidence type="ECO:0000313" key="3">
    <source>
        <dbReference type="Proteomes" id="UP000270094"/>
    </source>
</evidence>
<reference evidence="2 3" key="1">
    <citation type="submission" date="2018-11" db="EMBL/GenBank/DDBJ databases">
        <authorList>
            <consortium name="Pathogen Informatics"/>
        </authorList>
    </citation>
    <scope>NUCLEOTIDE SEQUENCE [LARGE SCALE GENOMIC DNA]</scope>
</reference>
<keyword evidence="1" id="KW-0812">Transmembrane</keyword>
<accession>A0A3P7L1J0</accession>
<keyword evidence="1" id="KW-0472">Membrane</keyword>
<dbReference type="Proteomes" id="UP000270094">
    <property type="component" value="Unassembled WGS sequence"/>
</dbReference>
<organism evidence="2 3">
    <name type="scientific">Strongylus vulgaris</name>
    <name type="common">Blood worm</name>
    <dbReference type="NCBI Taxonomy" id="40348"/>
    <lineage>
        <taxon>Eukaryota</taxon>
        <taxon>Metazoa</taxon>
        <taxon>Ecdysozoa</taxon>
        <taxon>Nematoda</taxon>
        <taxon>Chromadorea</taxon>
        <taxon>Rhabditida</taxon>
        <taxon>Rhabditina</taxon>
        <taxon>Rhabditomorpha</taxon>
        <taxon>Strongyloidea</taxon>
        <taxon>Strongylidae</taxon>
        <taxon>Strongylus</taxon>
    </lineage>
</organism>
<gene>
    <name evidence="2" type="ORF">SVUK_LOCUS8280</name>
</gene>
<feature type="transmembrane region" description="Helical" evidence="1">
    <location>
        <begin position="15"/>
        <end position="36"/>
    </location>
</feature>
<protein>
    <submittedName>
        <fullName evidence="2">Uncharacterized protein</fullName>
    </submittedName>
</protein>
<sequence>MSYSLQLMRLQSGQVPMILLLSSLLFPTNLFFCLWTNNRRPYSFRRSLCYHGKIHNFHGIGIPSNTPNHGSR</sequence>
<evidence type="ECO:0000313" key="2">
    <source>
        <dbReference type="EMBL" id="VDM73282.1"/>
    </source>
</evidence>
<keyword evidence="1" id="KW-1133">Transmembrane helix</keyword>
<dbReference type="EMBL" id="UYYB01029833">
    <property type="protein sequence ID" value="VDM73282.1"/>
    <property type="molecule type" value="Genomic_DNA"/>
</dbReference>
<dbReference type="AlphaFoldDB" id="A0A3P7L1J0"/>
<keyword evidence="3" id="KW-1185">Reference proteome</keyword>
<proteinExistence type="predicted"/>
<name>A0A3P7L1J0_STRVU</name>